<evidence type="ECO:0000256" key="1">
    <source>
        <dbReference type="ARBA" id="ARBA00004651"/>
    </source>
</evidence>
<feature type="transmembrane region" description="Helical" evidence="7">
    <location>
        <begin position="88"/>
        <end position="110"/>
    </location>
</feature>
<dbReference type="PANTHER" id="PTHR30347:SF1">
    <property type="entry name" value="MECHANOSENSITIVE CHANNEL MSCK"/>
    <property type="match status" value="1"/>
</dbReference>
<dbReference type="Gene3D" id="3.30.70.100">
    <property type="match status" value="1"/>
</dbReference>
<dbReference type="SUPFAM" id="SSF82861">
    <property type="entry name" value="Mechanosensitive channel protein MscS (YggB), transmembrane region"/>
    <property type="match status" value="1"/>
</dbReference>
<dbReference type="Proteomes" id="UP001595379">
    <property type="component" value="Unassembled WGS sequence"/>
</dbReference>
<keyword evidence="6 7" id="KW-0472">Membrane</keyword>
<feature type="transmembrane region" description="Helical" evidence="7">
    <location>
        <begin position="148"/>
        <end position="171"/>
    </location>
</feature>
<keyword evidence="11" id="KW-1185">Reference proteome</keyword>
<dbReference type="SUPFAM" id="SSF82689">
    <property type="entry name" value="Mechanosensitive channel protein MscS (YggB), C-terminal domain"/>
    <property type="match status" value="1"/>
</dbReference>
<dbReference type="SUPFAM" id="SSF50182">
    <property type="entry name" value="Sm-like ribonucleoproteins"/>
    <property type="match status" value="1"/>
</dbReference>
<dbReference type="Pfam" id="PF00924">
    <property type="entry name" value="MS_channel_2nd"/>
    <property type="match status" value="1"/>
</dbReference>
<sequence>MTPTPAPPEFEAPDLETLSDPQAWRERIDSVWSWLQSEAFSIEFGIQAAAVVIAVAIGFALRRPASAFIARVFSLAAIEKFKARAIRFVAPVIGPALAWALLSGVLFTLQQLEMDYFWVRLGANLLGAWAIIRLLTSFIGEPFWQKTAAAIGWTLAALNIIGWLGPIAVFLDSMAIGFGGGRVSILTGIRAAILLVLLYWVASRLAKLLGSRIDTLPSLTPSARLLIGKTVQFILLATAVTLAISSLGIPLGALAIFSGAVGLGIGFGLQKIFSNLVSGVILLLDQSIKPGDVITVDDTYGRVASLGMRFASVITRDGMEHLIPNEEFITSKVINWSFSDHAVRIKKSIGVDYSTDVPKAMDLVVEAANTVPRVLPSPATKCLLRGFGDNSIDLEVRFWIADPGNGVNNVASEVLVAIWQAFKDNGVEFPFPQRDIHFKGGSPVEVRLVTDSTD</sequence>
<keyword evidence="3" id="KW-1003">Cell membrane</keyword>
<evidence type="ECO:0000259" key="8">
    <source>
        <dbReference type="Pfam" id="PF00924"/>
    </source>
</evidence>
<proteinExistence type="inferred from homology"/>
<evidence type="ECO:0000256" key="6">
    <source>
        <dbReference type="ARBA" id="ARBA00023136"/>
    </source>
</evidence>
<feature type="transmembrane region" description="Helical" evidence="7">
    <location>
        <begin position="233"/>
        <end position="257"/>
    </location>
</feature>
<dbReference type="InterPro" id="IPR010920">
    <property type="entry name" value="LSM_dom_sf"/>
</dbReference>
<dbReference type="EMBL" id="JBHRSV010000026">
    <property type="protein sequence ID" value="MFC2926832.1"/>
    <property type="molecule type" value="Genomic_DNA"/>
</dbReference>
<keyword evidence="5 7" id="KW-1133">Transmembrane helix</keyword>
<evidence type="ECO:0000256" key="7">
    <source>
        <dbReference type="SAM" id="Phobius"/>
    </source>
</evidence>
<evidence type="ECO:0000313" key="11">
    <source>
        <dbReference type="Proteomes" id="UP001595379"/>
    </source>
</evidence>
<organism evidence="10 11">
    <name type="scientific">Hyphobacterium vulgare</name>
    <dbReference type="NCBI Taxonomy" id="1736751"/>
    <lineage>
        <taxon>Bacteria</taxon>
        <taxon>Pseudomonadati</taxon>
        <taxon>Pseudomonadota</taxon>
        <taxon>Alphaproteobacteria</taxon>
        <taxon>Maricaulales</taxon>
        <taxon>Maricaulaceae</taxon>
        <taxon>Hyphobacterium</taxon>
    </lineage>
</organism>
<feature type="domain" description="Mechanosensitive ion channel MscS" evidence="8">
    <location>
        <begin position="272"/>
        <end position="337"/>
    </location>
</feature>
<comment type="caution">
    <text evidence="10">The sequence shown here is derived from an EMBL/GenBank/DDBJ whole genome shotgun (WGS) entry which is preliminary data.</text>
</comment>
<dbReference type="InterPro" id="IPR006685">
    <property type="entry name" value="MscS_channel_2nd"/>
</dbReference>
<comment type="subcellular location">
    <subcellularLocation>
        <location evidence="1">Cell membrane</location>
        <topology evidence="1">Multi-pass membrane protein</topology>
    </subcellularLocation>
</comment>
<feature type="transmembrane region" description="Helical" evidence="7">
    <location>
        <begin position="116"/>
        <end position="136"/>
    </location>
</feature>
<evidence type="ECO:0000256" key="4">
    <source>
        <dbReference type="ARBA" id="ARBA00022692"/>
    </source>
</evidence>
<dbReference type="InterPro" id="IPR023408">
    <property type="entry name" value="MscS_beta-dom_sf"/>
</dbReference>
<keyword evidence="4 7" id="KW-0812">Transmembrane</keyword>
<dbReference type="InterPro" id="IPR052702">
    <property type="entry name" value="MscS-like_channel"/>
</dbReference>
<dbReference type="InterPro" id="IPR011066">
    <property type="entry name" value="MscS_channel_C_sf"/>
</dbReference>
<dbReference type="PANTHER" id="PTHR30347">
    <property type="entry name" value="POTASSIUM CHANNEL RELATED"/>
    <property type="match status" value="1"/>
</dbReference>
<dbReference type="Gene3D" id="2.30.30.60">
    <property type="match status" value="1"/>
</dbReference>
<dbReference type="InterPro" id="IPR011014">
    <property type="entry name" value="MscS_channel_TM-2"/>
</dbReference>
<gene>
    <name evidence="10" type="ORF">ACFOOR_12005</name>
</gene>
<name>A0ABV6ZZS5_9PROT</name>
<evidence type="ECO:0000256" key="2">
    <source>
        <dbReference type="ARBA" id="ARBA00008017"/>
    </source>
</evidence>
<evidence type="ECO:0000259" key="9">
    <source>
        <dbReference type="Pfam" id="PF21082"/>
    </source>
</evidence>
<evidence type="ECO:0000256" key="3">
    <source>
        <dbReference type="ARBA" id="ARBA00022475"/>
    </source>
</evidence>
<accession>A0ABV6ZZS5</accession>
<feature type="transmembrane region" description="Helical" evidence="7">
    <location>
        <begin position="183"/>
        <end position="202"/>
    </location>
</feature>
<dbReference type="Pfam" id="PF21082">
    <property type="entry name" value="MS_channel_3rd"/>
    <property type="match status" value="1"/>
</dbReference>
<dbReference type="RefSeq" id="WP_343165158.1">
    <property type="nucleotide sequence ID" value="NZ_JBHRSV010000026.1"/>
</dbReference>
<reference evidence="11" key="1">
    <citation type="journal article" date="2019" name="Int. J. Syst. Evol. Microbiol.">
        <title>The Global Catalogue of Microorganisms (GCM) 10K type strain sequencing project: providing services to taxonomists for standard genome sequencing and annotation.</title>
        <authorList>
            <consortium name="The Broad Institute Genomics Platform"/>
            <consortium name="The Broad Institute Genome Sequencing Center for Infectious Disease"/>
            <person name="Wu L."/>
            <person name="Ma J."/>
        </authorList>
    </citation>
    <scope>NUCLEOTIDE SEQUENCE [LARGE SCALE GENOMIC DNA]</scope>
    <source>
        <strain evidence="11">KCTC 52487</strain>
    </source>
</reference>
<comment type="similarity">
    <text evidence="2">Belongs to the MscS (TC 1.A.23) family.</text>
</comment>
<evidence type="ECO:0000256" key="5">
    <source>
        <dbReference type="ARBA" id="ARBA00022989"/>
    </source>
</evidence>
<dbReference type="Gene3D" id="1.10.287.1260">
    <property type="match status" value="1"/>
</dbReference>
<protein>
    <submittedName>
        <fullName evidence="10">Mechanosensitive ion channel family protein</fullName>
    </submittedName>
</protein>
<feature type="domain" description="Mechanosensitive ion channel MscS C-terminal" evidence="9">
    <location>
        <begin position="348"/>
        <end position="429"/>
    </location>
</feature>
<dbReference type="InterPro" id="IPR049278">
    <property type="entry name" value="MS_channel_C"/>
</dbReference>
<evidence type="ECO:0000313" key="10">
    <source>
        <dbReference type="EMBL" id="MFC2926832.1"/>
    </source>
</evidence>
<feature type="transmembrane region" description="Helical" evidence="7">
    <location>
        <begin position="39"/>
        <end position="61"/>
    </location>
</feature>